<dbReference type="Proteomes" id="UP000557717">
    <property type="component" value="Unassembled WGS sequence"/>
</dbReference>
<gene>
    <name evidence="3" type="ORF">HNR46_002649</name>
</gene>
<protein>
    <submittedName>
        <fullName evidence="3">Uncharacterized protein</fullName>
    </submittedName>
</protein>
<name>A0A840VA10_9BACT</name>
<dbReference type="EMBL" id="JACHFD010000012">
    <property type="protein sequence ID" value="MBB5352404.1"/>
    <property type="molecule type" value="Genomic_DNA"/>
</dbReference>
<keyword evidence="4" id="KW-1185">Reference proteome</keyword>
<dbReference type="AlphaFoldDB" id="A0A840VA10"/>
<feature type="signal peptide" evidence="2">
    <location>
        <begin position="1"/>
        <end position="19"/>
    </location>
</feature>
<sequence>MIACLLTALLAGSAASSMTAEFANGDILHGHLDAVTGDQLAWSSPLLTHPAPLRLKDLQEIRIPSARESELPEGKHTARVTLSNGDSLRGVLLDLTAESVVLKTHYAGILTLRRDMVASLDVRDRAAILYRGPSDLTGWTQEDDTWQIDQGSLVCQGAGEIRREIGVHPKIRIGIDVDWNDRTDLSIRTHGQASAQGELESYYELACQNQYVSFRKRLVRGNNRGQIQPIGSAGAVEDLGSTGSVHIEMLQDIENGLFRLIVGDQIVTDWRDNDPLKQDPGPMLEFVSQQSAGIRITRIQIESWDGVLEGGFQARQGFGRQEPAPNLPEKPRQGEIQLRNGDTIDGGITRIQDGLASIDADLRDFQLPVDRLRAFPLRTEEDARDPEKFWRPIRRNGDIRAYFADGGCVTFKLEALENGTLRGSSQTFGTAQFDFSVFSSIQFNLYQSPAWYHR</sequence>
<organism evidence="3 4">
    <name type="scientific">Haloferula luteola</name>
    <dbReference type="NCBI Taxonomy" id="595692"/>
    <lineage>
        <taxon>Bacteria</taxon>
        <taxon>Pseudomonadati</taxon>
        <taxon>Verrucomicrobiota</taxon>
        <taxon>Verrucomicrobiia</taxon>
        <taxon>Verrucomicrobiales</taxon>
        <taxon>Verrucomicrobiaceae</taxon>
        <taxon>Haloferula</taxon>
    </lineage>
</organism>
<dbReference type="RefSeq" id="WP_184019418.1">
    <property type="nucleotide sequence ID" value="NZ_JACHFD010000012.1"/>
</dbReference>
<comment type="caution">
    <text evidence="3">The sequence shown here is derived from an EMBL/GenBank/DDBJ whole genome shotgun (WGS) entry which is preliminary data.</text>
</comment>
<evidence type="ECO:0000256" key="1">
    <source>
        <dbReference type="SAM" id="MobiDB-lite"/>
    </source>
</evidence>
<evidence type="ECO:0000313" key="3">
    <source>
        <dbReference type="EMBL" id="MBB5352404.1"/>
    </source>
</evidence>
<proteinExistence type="predicted"/>
<evidence type="ECO:0000313" key="4">
    <source>
        <dbReference type="Proteomes" id="UP000557717"/>
    </source>
</evidence>
<evidence type="ECO:0000256" key="2">
    <source>
        <dbReference type="SAM" id="SignalP"/>
    </source>
</evidence>
<reference evidence="3 4" key="1">
    <citation type="submission" date="2020-08" db="EMBL/GenBank/DDBJ databases">
        <title>Genomic Encyclopedia of Type Strains, Phase IV (KMG-IV): sequencing the most valuable type-strain genomes for metagenomic binning, comparative biology and taxonomic classification.</title>
        <authorList>
            <person name="Goeker M."/>
        </authorList>
    </citation>
    <scope>NUCLEOTIDE SEQUENCE [LARGE SCALE GENOMIC DNA]</scope>
    <source>
        <strain evidence="3 4">YC6886</strain>
    </source>
</reference>
<keyword evidence="2" id="KW-0732">Signal</keyword>
<feature type="region of interest" description="Disordered" evidence="1">
    <location>
        <begin position="317"/>
        <end position="341"/>
    </location>
</feature>
<feature type="chain" id="PRO_5032311267" evidence="2">
    <location>
        <begin position="20"/>
        <end position="454"/>
    </location>
</feature>
<accession>A0A840VA10</accession>